<comment type="caution">
    <text evidence="1">The sequence shown here is derived from an EMBL/GenBank/DDBJ whole genome shotgun (WGS) entry which is preliminary data.</text>
</comment>
<evidence type="ECO:0000313" key="2">
    <source>
        <dbReference type="Proteomes" id="UP000193335"/>
    </source>
</evidence>
<dbReference type="Proteomes" id="UP000193335">
    <property type="component" value="Unassembled WGS sequence"/>
</dbReference>
<reference evidence="1 2" key="1">
    <citation type="submission" date="2017-03" db="EMBL/GenBank/DDBJ databases">
        <title>Whole genome sequences of fourteen strains of Bradyrhizobium canariense and one strain of Bradyrhizobium japonicum isolated from Lupinus (Papilionoideae: Genisteae) species in Algeria.</title>
        <authorList>
            <person name="Crovadore J."/>
            <person name="Chekireb D."/>
            <person name="Brachmann A."/>
            <person name="Chablais R."/>
            <person name="Cochard B."/>
            <person name="Lefort F."/>
        </authorList>
    </citation>
    <scope>NUCLEOTIDE SEQUENCE [LARGE SCALE GENOMIC DNA]</scope>
    <source>
        <strain evidence="1 2">UBMA197</strain>
    </source>
</reference>
<dbReference type="AlphaFoldDB" id="A0A1Y2JXV0"/>
<proteinExistence type="predicted"/>
<protein>
    <submittedName>
        <fullName evidence="1">Uncharacterized protein</fullName>
    </submittedName>
</protein>
<dbReference type="EMBL" id="NAFL01000149">
    <property type="protein sequence ID" value="OSJ37029.1"/>
    <property type="molecule type" value="Genomic_DNA"/>
</dbReference>
<gene>
    <name evidence="1" type="ORF">BSZ19_01265</name>
</gene>
<evidence type="ECO:0000313" key="1">
    <source>
        <dbReference type="EMBL" id="OSJ37029.1"/>
    </source>
</evidence>
<accession>A0A1Y2JXV0</accession>
<organism evidence="1 2">
    <name type="scientific">Bradyrhizobium japonicum</name>
    <dbReference type="NCBI Taxonomy" id="375"/>
    <lineage>
        <taxon>Bacteria</taxon>
        <taxon>Pseudomonadati</taxon>
        <taxon>Pseudomonadota</taxon>
        <taxon>Alphaproteobacteria</taxon>
        <taxon>Hyphomicrobiales</taxon>
        <taxon>Nitrobacteraceae</taxon>
        <taxon>Bradyrhizobium</taxon>
    </lineage>
</organism>
<name>A0A1Y2JXV0_BRAJP</name>
<sequence length="75" mass="7609">MWSGNPNAQLRSIARAGGIVPDSEAGMPSDGSICFTLRGALGRTDAVGGLHPHGEYVASLVIDLALATSTATPKC</sequence>